<organism evidence="2 3">
    <name type="scientific">Colletotrichum chrysophilum</name>
    <dbReference type="NCBI Taxonomy" id="1836956"/>
    <lineage>
        <taxon>Eukaryota</taxon>
        <taxon>Fungi</taxon>
        <taxon>Dikarya</taxon>
        <taxon>Ascomycota</taxon>
        <taxon>Pezizomycotina</taxon>
        <taxon>Sordariomycetes</taxon>
        <taxon>Hypocreomycetidae</taxon>
        <taxon>Glomerellales</taxon>
        <taxon>Glomerellaceae</taxon>
        <taxon>Colletotrichum</taxon>
        <taxon>Colletotrichum gloeosporioides species complex</taxon>
    </lineage>
</organism>
<feature type="compositionally biased region" description="Low complexity" evidence="1">
    <location>
        <begin position="84"/>
        <end position="94"/>
    </location>
</feature>
<dbReference type="Proteomes" id="UP001243330">
    <property type="component" value="Unassembled WGS sequence"/>
</dbReference>
<evidence type="ECO:0000256" key="1">
    <source>
        <dbReference type="SAM" id="MobiDB-lite"/>
    </source>
</evidence>
<name>A0AAD9AX16_9PEZI</name>
<dbReference type="EMBL" id="JAQOWY010000029">
    <property type="protein sequence ID" value="KAK1854915.1"/>
    <property type="molecule type" value="Genomic_DNA"/>
</dbReference>
<comment type="caution">
    <text evidence="2">The sequence shown here is derived from an EMBL/GenBank/DDBJ whole genome shotgun (WGS) entry which is preliminary data.</text>
</comment>
<evidence type="ECO:0000313" key="2">
    <source>
        <dbReference type="EMBL" id="KAK1854915.1"/>
    </source>
</evidence>
<proteinExistence type="predicted"/>
<dbReference type="AlphaFoldDB" id="A0AAD9AX16"/>
<protein>
    <submittedName>
        <fullName evidence="2">Npp1 domain-containing protein</fullName>
    </submittedName>
</protein>
<feature type="region of interest" description="Disordered" evidence="1">
    <location>
        <begin position="84"/>
        <end position="206"/>
    </location>
</feature>
<gene>
    <name evidence="2" type="ORF">CCHR01_02468</name>
</gene>
<reference evidence="2" key="1">
    <citation type="submission" date="2023-01" db="EMBL/GenBank/DDBJ databases">
        <title>Colletotrichum chrysophilum M932 genome sequence.</title>
        <authorList>
            <person name="Baroncelli R."/>
        </authorList>
    </citation>
    <scope>NUCLEOTIDE SEQUENCE</scope>
    <source>
        <strain evidence="2">M932</strain>
    </source>
</reference>
<feature type="compositionally biased region" description="Low complexity" evidence="1">
    <location>
        <begin position="126"/>
        <end position="204"/>
    </location>
</feature>
<sequence>MFAPFAAHHNTTGIAQLTTFSTTTVLPSKTIPFSATSSAARAIVHVSNGETVAVAAGAIVVGTGIGGFFIFNGITSPIAGGASVVAGSSASAPGDLTNADDPNDPVSTNEPDKIKSDAFDTTTGASPQTSVKPSSPVSTSTSDDTKSDVSGMTTSTTPQTSATVSFPISTSKSDGTKSDTLATTSTTLRTSVTASSARPTSTSTDDGALSWIDHDKVAVILIPQ</sequence>
<accession>A0AAD9AX16</accession>
<evidence type="ECO:0000313" key="3">
    <source>
        <dbReference type="Proteomes" id="UP001243330"/>
    </source>
</evidence>
<keyword evidence="3" id="KW-1185">Reference proteome</keyword>